<evidence type="ECO:0000256" key="8">
    <source>
        <dbReference type="ARBA" id="ARBA00022833"/>
    </source>
</evidence>
<sequence length="1119" mass="122639">MPAPRNGYIGFRRRFRKIPRAPVLRGRLSGLAPGTCGFSQSSRCCGTTWRRRGADGWARRARGWHGADVSPRTRSGSRGPHGFLPAGPAAEGRTELDIVHPVRVDAGGAFLSYELWPRAPRKRAVSARRAARAFYELQFRGRALRFHLAANVHLLAPGFVSETRRRGGLGRAHIRTHAPACHLLGEVQDPELEGGLAAISACDGLKGVFQLSNEDYFIEPLEGVPARPGRAQPHVVYKRQAPKRRAESGDARAPGTCGVQESLEQETRRERWELRQQWRRPWPRRLHQRSVSRERWVETLVVADAKMVEYHGQPHVESYMLTIMNMVRPRRAWAVCRLASPWCDVTPGWAVTRAQAPGRLRWPPHPSPPLRPSLRVPGPFCSGGAGTCQVSPKATSLLVCRKDLCASTNWPCETLGLSHVAGMCQPHRSCNINEDTGLPLAFTVAHELGHSFGIQHDGSGNDCEPVGKRPSVMSPQLLYDSVPLTWSRCSREYITRFLDRGWGMCLDDTPAKEVIDFPSVLPGVLYDVGHQCRLQYGAYSVFCDGMDNVCHTLWCSVGTTCHSKLDAAVDGTACGESKWCLDGECVAVGFRPEAVDGGWSGWSAWSICSRSCGVGVQSAERQCTQPVPKYKGKYCVGERRRLRLCNLHGCPAGRPSFRHVQCSHFDAMLYKGQLHTWVPVVNDGECCRPLGHRAQKSFSRPLSQVAGARLALGHEPASRELHPHCACKRLRRPESHAQMSVGRPKGPLAADARACGAGGEARCSRPLCPPHPQLLFQESNPGVRYEYTIHREADGPGLGPPPEFSWLHGPWSKCTVTCGTGMQRRSVYCAERQLGPVDEGHCDPLSRPDDRQRKCSEELCPARWWAGEWQLCSSSCGPGGLSRRAVLCVRSVGLDEQSALEPPACAHLPRPPAETPCNRNVTCPATWAVGNWSQCSVTCGPGTQHRSVLCMNDTSVPCDEAQRPAGEATCPRPPCPRALGELDPEGSGSGSFSHELYNEVDFVPRHLAPRPVRPSPPGPAGDGNAIEGAGPEPEPMFVDDFYYDYNFITFHEDLSYGPFEEPSSDLGATGDWTPPPPSSPAEPPVGTPEPAPEPPGADGERAPRDRSPTSWPDQAGHSL</sequence>
<comment type="subcellular location">
    <subcellularLocation>
        <location evidence="1">Secreted</location>
    </subcellularLocation>
</comment>
<evidence type="ECO:0000256" key="4">
    <source>
        <dbReference type="ARBA" id="ARBA00022723"/>
    </source>
</evidence>
<comment type="caution">
    <text evidence="13">Lacks conserved residue(s) required for the propagation of feature annotation.</text>
</comment>
<feature type="region of interest" description="Disordered" evidence="14">
    <location>
        <begin position="65"/>
        <end position="89"/>
    </location>
</feature>
<dbReference type="InterPro" id="IPR000884">
    <property type="entry name" value="TSP1_rpt"/>
</dbReference>
<keyword evidence="8 13" id="KW-0862">Zinc</keyword>
<dbReference type="Pfam" id="PF01562">
    <property type="entry name" value="Pep_M12B_propep"/>
    <property type="match status" value="1"/>
</dbReference>
<name>A0A6P6BL48_PTEVA</name>
<evidence type="ECO:0000256" key="3">
    <source>
        <dbReference type="ARBA" id="ARBA00022670"/>
    </source>
</evidence>
<dbReference type="FunFam" id="2.20.100.10:FF:000005">
    <property type="entry name" value="ADAM metallopeptidase with thrombospondin type 1 motif 9"/>
    <property type="match status" value="1"/>
</dbReference>
<dbReference type="PANTHER" id="PTHR13723">
    <property type="entry name" value="ADAMTS A DISINTEGRIN AND METALLOPROTEASE WITH THROMBOSPONDIN MOTIFS PROTEASE"/>
    <property type="match status" value="1"/>
</dbReference>
<dbReference type="SUPFAM" id="SSF55486">
    <property type="entry name" value="Metalloproteases ('zincins'), catalytic domain"/>
    <property type="match status" value="1"/>
</dbReference>
<protein>
    <submittedName>
        <fullName evidence="17">A disintegrin and metalloproteinase with thrombospondin motifs 7</fullName>
    </submittedName>
</protein>
<dbReference type="GeneID" id="105301642"/>
<dbReference type="InterPro" id="IPR041645">
    <property type="entry name" value="ADAMTS_CR_2"/>
</dbReference>
<dbReference type="CTD" id="11173"/>
<dbReference type="GO" id="GO:0030198">
    <property type="term" value="P:extracellular matrix organization"/>
    <property type="evidence" value="ECO:0007669"/>
    <property type="project" value="TreeGrafter"/>
</dbReference>
<dbReference type="InterPro" id="IPR036383">
    <property type="entry name" value="TSP1_rpt_sf"/>
</dbReference>
<dbReference type="Gene3D" id="3.40.1620.60">
    <property type="match status" value="1"/>
</dbReference>
<dbReference type="AlphaFoldDB" id="A0A6P6BL48"/>
<dbReference type="OrthoDB" id="412680at2759"/>
<evidence type="ECO:0000256" key="7">
    <source>
        <dbReference type="ARBA" id="ARBA00022801"/>
    </source>
</evidence>
<evidence type="ECO:0000313" key="17">
    <source>
        <dbReference type="RefSeq" id="XP_023375802.1"/>
    </source>
</evidence>
<dbReference type="GO" id="GO:0031012">
    <property type="term" value="C:extracellular matrix"/>
    <property type="evidence" value="ECO:0007669"/>
    <property type="project" value="TreeGrafter"/>
</dbReference>
<feature type="binding site" evidence="13">
    <location>
        <position position="446"/>
    </location>
    <ligand>
        <name>Zn(2+)</name>
        <dbReference type="ChEBI" id="CHEBI:29105"/>
        <note>catalytic</note>
    </ligand>
</feature>
<dbReference type="PANTHER" id="PTHR13723:SF142">
    <property type="entry name" value="A DISINTEGRIN AND METALLOPROTEINASE WITH THROMBOSPONDIN MOTIFS 7"/>
    <property type="match status" value="1"/>
</dbReference>
<dbReference type="GO" id="GO:0004222">
    <property type="term" value="F:metalloendopeptidase activity"/>
    <property type="evidence" value="ECO:0007669"/>
    <property type="project" value="InterPro"/>
</dbReference>
<gene>
    <name evidence="17" type="primary">ADAMTS7</name>
</gene>
<evidence type="ECO:0000313" key="16">
    <source>
        <dbReference type="Proteomes" id="UP000515202"/>
    </source>
</evidence>
<dbReference type="Pfam" id="PF19030">
    <property type="entry name" value="TSP1_ADAMTS"/>
    <property type="match status" value="3"/>
</dbReference>
<dbReference type="Gene3D" id="2.20.100.10">
    <property type="entry name" value="Thrombospondin type-1 (TSP1) repeat"/>
    <property type="match status" value="3"/>
</dbReference>
<feature type="compositionally biased region" description="Basic and acidic residues" evidence="14">
    <location>
        <begin position="1098"/>
        <end position="1107"/>
    </location>
</feature>
<keyword evidence="11" id="KW-1015">Disulfide bond</keyword>
<dbReference type="Pfam" id="PF01421">
    <property type="entry name" value="Reprolysin"/>
    <property type="match status" value="1"/>
</dbReference>
<evidence type="ECO:0000256" key="13">
    <source>
        <dbReference type="PROSITE-ProRule" id="PRU00276"/>
    </source>
</evidence>
<keyword evidence="7" id="KW-0378">Hydrolase</keyword>
<dbReference type="GO" id="GO:0005576">
    <property type="term" value="C:extracellular region"/>
    <property type="evidence" value="ECO:0007669"/>
    <property type="project" value="UniProtKB-SubCell"/>
</dbReference>
<keyword evidence="4 13" id="KW-0479">Metal-binding</keyword>
<dbReference type="FunFam" id="3.40.1620.60:FF:000004">
    <property type="entry name" value="A disintegrin and metalloproteinase with thrombospondin motifs 12"/>
    <property type="match status" value="1"/>
</dbReference>
<evidence type="ECO:0000259" key="15">
    <source>
        <dbReference type="PROSITE" id="PS50215"/>
    </source>
</evidence>
<evidence type="ECO:0000256" key="11">
    <source>
        <dbReference type="ARBA" id="ARBA00023157"/>
    </source>
</evidence>
<evidence type="ECO:0000256" key="6">
    <source>
        <dbReference type="ARBA" id="ARBA00022737"/>
    </source>
</evidence>
<dbReference type="GO" id="GO:0046872">
    <property type="term" value="F:metal ion binding"/>
    <property type="evidence" value="ECO:0007669"/>
    <property type="project" value="UniProtKB-KW"/>
</dbReference>
<dbReference type="Gene3D" id="3.40.390.10">
    <property type="entry name" value="Collagenase (Catalytic Domain)"/>
    <property type="match status" value="2"/>
</dbReference>
<evidence type="ECO:0000256" key="12">
    <source>
        <dbReference type="ARBA" id="ARBA00023180"/>
    </source>
</evidence>
<dbReference type="SMART" id="SM00209">
    <property type="entry name" value="TSP1"/>
    <property type="match status" value="4"/>
</dbReference>
<feature type="binding site" evidence="13">
    <location>
        <position position="450"/>
    </location>
    <ligand>
        <name>Zn(2+)</name>
        <dbReference type="ChEBI" id="CHEBI:29105"/>
        <note>catalytic</note>
    </ligand>
</feature>
<keyword evidence="5" id="KW-0732">Signal</keyword>
<feature type="non-terminal residue" evidence="17">
    <location>
        <position position="1119"/>
    </location>
</feature>
<dbReference type="InterPro" id="IPR050439">
    <property type="entry name" value="ADAMTS_ADAMTS-like"/>
</dbReference>
<feature type="domain" description="Peptidase M12B" evidence="15">
    <location>
        <begin position="404"/>
        <end position="510"/>
    </location>
</feature>
<evidence type="ECO:0000256" key="14">
    <source>
        <dbReference type="SAM" id="MobiDB-lite"/>
    </source>
</evidence>
<feature type="region of interest" description="Disordered" evidence="14">
    <location>
        <begin position="1007"/>
        <end position="1033"/>
    </location>
</feature>
<proteinExistence type="predicted"/>
<dbReference type="PROSITE" id="PS50092">
    <property type="entry name" value="TSP1"/>
    <property type="match status" value="4"/>
</dbReference>
<keyword evidence="9 17" id="KW-0482">Metalloprotease</keyword>
<keyword evidence="3" id="KW-0645">Protease</keyword>
<dbReference type="InterPro" id="IPR002870">
    <property type="entry name" value="Peptidase_M12B_N"/>
</dbReference>
<dbReference type="Pfam" id="PF17771">
    <property type="entry name" value="ADAMTS_CR_2"/>
    <property type="match status" value="1"/>
</dbReference>
<dbReference type="FunFam" id="2.20.100.10:FF:000001">
    <property type="entry name" value="semaphorin-5A isoform X1"/>
    <property type="match status" value="1"/>
</dbReference>
<keyword evidence="12" id="KW-0325">Glycoprotein</keyword>
<reference evidence="17" key="1">
    <citation type="submission" date="2025-08" db="UniProtKB">
        <authorList>
            <consortium name="RefSeq"/>
        </authorList>
    </citation>
    <scope>IDENTIFICATION</scope>
    <source>
        <tissue evidence="17">Kidney</tissue>
    </source>
</reference>
<keyword evidence="6" id="KW-0677">Repeat</keyword>
<dbReference type="InterPro" id="IPR001590">
    <property type="entry name" value="Peptidase_M12B"/>
</dbReference>
<feature type="region of interest" description="Disordered" evidence="14">
    <location>
        <begin position="1058"/>
        <end position="1119"/>
    </location>
</feature>
<dbReference type="Proteomes" id="UP000515202">
    <property type="component" value="Unplaced"/>
</dbReference>
<feature type="binding site" evidence="13">
    <location>
        <position position="456"/>
    </location>
    <ligand>
        <name>Zn(2+)</name>
        <dbReference type="ChEBI" id="CHEBI:29105"/>
        <note>catalytic</note>
    </ligand>
</feature>
<evidence type="ECO:0000256" key="9">
    <source>
        <dbReference type="ARBA" id="ARBA00023049"/>
    </source>
</evidence>
<keyword evidence="2" id="KW-0964">Secreted</keyword>
<evidence type="ECO:0000256" key="1">
    <source>
        <dbReference type="ARBA" id="ARBA00004613"/>
    </source>
</evidence>
<feature type="compositionally biased region" description="Pro residues" evidence="14">
    <location>
        <begin position="1073"/>
        <end position="1095"/>
    </location>
</feature>
<dbReference type="PROSITE" id="PS50215">
    <property type="entry name" value="ADAM_MEPRO"/>
    <property type="match status" value="1"/>
</dbReference>
<dbReference type="KEGG" id="pvp:105301642"/>
<evidence type="ECO:0000256" key="10">
    <source>
        <dbReference type="ARBA" id="ARBA00023145"/>
    </source>
</evidence>
<dbReference type="InterPro" id="IPR024079">
    <property type="entry name" value="MetalloPept_cat_dom_sf"/>
</dbReference>
<evidence type="ECO:0000256" key="2">
    <source>
        <dbReference type="ARBA" id="ARBA00022525"/>
    </source>
</evidence>
<dbReference type="RefSeq" id="XP_023375802.1">
    <property type="nucleotide sequence ID" value="XM_023520034.1"/>
</dbReference>
<accession>A0A6P6BL48</accession>
<keyword evidence="16" id="KW-1185">Reference proteome</keyword>
<evidence type="ECO:0000256" key="5">
    <source>
        <dbReference type="ARBA" id="ARBA00022729"/>
    </source>
</evidence>
<dbReference type="SUPFAM" id="SSF82895">
    <property type="entry name" value="TSP-1 type 1 repeat"/>
    <property type="match status" value="4"/>
</dbReference>
<feature type="active site" evidence="13">
    <location>
        <position position="447"/>
    </location>
</feature>
<dbReference type="Pfam" id="PF00090">
    <property type="entry name" value="TSP_1"/>
    <property type="match status" value="1"/>
</dbReference>
<dbReference type="GO" id="GO:0006508">
    <property type="term" value="P:proteolysis"/>
    <property type="evidence" value="ECO:0007669"/>
    <property type="project" value="UniProtKB-KW"/>
</dbReference>
<keyword evidence="10" id="KW-0865">Zymogen</keyword>
<organism evidence="16 17">
    <name type="scientific">Pteropus vampyrus</name>
    <name type="common">Large flying fox</name>
    <dbReference type="NCBI Taxonomy" id="132908"/>
    <lineage>
        <taxon>Eukaryota</taxon>
        <taxon>Metazoa</taxon>
        <taxon>Chordata</taxon>
        <taxon>Craniata</taxon>
        <taxon>Vertebrata</taxon>
        <taxon>Euteleostomi</taxon>
        <taxon>Mammalia</taxon>
        <taxon>Eutheria</taxon>
        <taxon>Laurasiatheria</taxon>
        <taxon>Chiroptera</taxon>
        <taxon>Yinpterochiroptera</taxon>
        <taxon>Pteropodoidea</taxon>
        <taxon>Pteropodidae</taxon>
        <taxon>Pteropodinae</taxon>
        <taxon>Pteropus</taxon>
    </lineage>
</organism>